<dbReference type="InterPro" id="IPR015421">
    <property type="entry name" value="PyrdxlP-dep_Trfase_major"/>
</dbReference>
<sequence length="470" mass="50962">MNDDNSRLIADRFRNDPRVAQAKALLAETLREYSGSLTEVRSANPQLAEAYAVQLARLTEARGAAPYFPYIASGIGNGPWVELADGSVKLDFIGGIGVHGMGHSHEQMLDAAIDGALEDTVMQGNLQQNRPSIEICERLLAMANCCGSDLGHCLLSTSGAMANENALKIAFHARRPADRIIAFTNCFAGRSLALAALTDRPSYRSGLPETILVDYLPFYDPAKPGESTQAAVDRLQELLARYPGRHAAFWAEPIAGEGGYVAGSPEFFKTLLKPIREAGILTVFDEVQSFGRTTAPLAYQSFDLDRYVDIVTIGKITQVCATLYRKQLQPTAPILSQTFTGASASIATGQRMLDQLASAGCFGVDGRNQRNHDHFVSGLQSLAQRYPGQVQGPYGKGMMIALTPGDGSYETANRWVRELYDAGLICFLCGGNPYRIRFLPPPAITTPLHIDQAIAIIDRMLQTSTSTPAR</sequence>
<keyword evidence="2 6" id="KW-0032">Aminotransferase</keyword>
<dbReference type="OrthoDB" id="241503at2"/>
<name>A0A517M374_9BACT</name>
<dbReference type="SUPFAM" id="SSF53383">
    <property type="entry name" value="PLP-dependent transferases"/>
    <property type="match status" value="1"/>
</dbReference>
<dbReference type="PIRSF" id="PIRSF000521">
    <property type="entry name" value="Transaminase_4ab_Lys_Orn"/>
    <property type="match status" value="1"/>
</dbReference>
<dbReference type="PANTHER" id="PTHR11986:SF79">
    <property type="entry name" value="ACETYLORNITHINE AMINOTRANSFERASE, MITOCHONDRIAL"/>
    <property type="match status" value="1"/>
</dbReference>
<dbReference type="Proteomes" id="UP000319557">
    <property type="component" value="Chromosome"/>
</dbReference>
<evidence type="ECO:0000256" key="2">
    <source>
        <dbReference type="ARBA" id="ARBA00022576"/>
    </source>
</evidence>
<comment type="similarity">
    <text evidence="5">Belongs to the class-III pyridoxal-phosphate-dependent aminotransferase family.</text>
</comment>
<dbReference type="KEGG" id="ruv:EC9_35210"/>
<evidence type="ECO:0000256" key="3">
    <source>
        <dbReference type="ARBA" id="ARBA00022679"/>
    </source>
</evidence>
<evidence type="ECO:0000256" key="1">
    <source>
        <dbReference type="ARBA" id="ARBA00001933"/>
    </source>
</evidence>
<dbReference type="GO" id="GO:0003992">
    <property type="term" value="F:N2-acetyl-L-ornithine:2-oxoglutarate 5-aminotransferase activity"/>
    <property type="evidence" value="ECO:0007669"/>
    <property type="project" value="UniProtKB-EC"/>
</dbReference>
<reference evidence="6 7" key="1">
    <citation type="submission" date="2019-02" db="EMBL/GenBank/DDBJ databases">
        <title>Deep-cultivation of Planctomycetes and their phenomic and genomic characterization uncovers novel biology.</title>
        <authorList>
            <person name="Wiegand S."/>
            <person name="Jogler M."/>
            <person name="Boedeker C."/>
            <person name="Pinto D."/>
            <person name="Vollmers J."/>
            <person name="Rivas-Marin E."/>
            <person name="Kohn T."/>
            <person name="Peeters S.H."/>
            <person name="Heuer A."/>
            <person name="Rast P."/>
            <person name="Oberbeckmann S."/>
            <person name="Bunk B."/>
            <person name="Jeske O."/>
            <person name="Meyerdierks A."/>
            <person name="Storesund J.E."/>
            <person name="Kallscheuer N."/>
            <person name="Luecker S."/>
            <person name="Lage O.M."/>
            <person name="Pohl T."/>
            <person name="Merkel B.J."/>
            <person name="Hornburger P."/>
            <person name="Mueller R.-W."/>
            <person name="Bruemmer F."/>
            <person name="Labrenz M."/>
            <person name="Spormann A.M."/>
            <person name="Op den Camp H."/>
            <person name="Overmann J."/>
            <person name="Amann R."/>
            <person name="Jetten M.S.M."/>
            <person name="Mascher T."/>
            <person name="Medema M.H."/>
            <person name="Devos D.P."/>
            <person name="Kaster A.-K."/>
            <person name="Ovreas L."/>
            <person name="Rohde M."/>
            <person name="Galperin M.Y."/>
            <person name="Jogler C."/>
        </authorList>
    </citation>
    <scope>NUCLEOTIDE SEQUENCE [LARGE SCALE GENOMIC DNA]</scope>
    <source>
        <strain evidence="6 7">EC9</strain>
    </source>
</reference>
<evidence type="ECO:0000256" key="5">
    <source>
        <dbReference type="RuleBase" id="RU003560"/>
    </source>
</evidence>
<proteinExistence type="inferred from homology"/>
<keyword evidence="7" id="KW-1185">Reference proteome</keyword>
<keyword evidence="3 6" id="KW-0808">Transferase</keyword>
<dbReference type="InterPro" id="IPR015422">
    <property type="entry name" value="PyrdxlP-dep_Trfase_small"/>
</dbReference>
<dbReference type="Pfam" id="PF00202">
    <property type="entry name" value="Aminotran_3"/>
    <property type="match status" value="1"/>
</dbReference>
<dbReference type="PANTHER" id="PTHR11986">
    <property type="entry name" value="AMINOTRANSFERASE CLASS III"/>
    <property type="match status" value="1"/>
</dbReference>
<evidence type="ECO:0000313" key="6">
    <source>
        <dbReference type="EMBL" id="QDS89322.1"/>
    </source>
</evidence>
<organism evidence="6 7">
    <name type="scientific">Rosistilla ulvae</name>
    <dbReference type="NCBI Taxonomy" id="1930277"/>
    <lineage>
        <taxon>Bacteria</taxon>
        <taxon>Pseudomonadati</taxon>
        <taxon>Planctomycetota</taxon>
        <taxon>Planctomycetia</taxon>
        <taxon>Pirellulales</taxon>
        <taxon>Pirellulaceae</taxon>
        <taxon>Rosistilla</taxon>
    </lineage>
</organism>
<evidence type="ECO:0000313" key="7">
    <source>
        <dbReference type="Proteomes" id="UP000319557"/>
    </source>
</evidence>
<dbReference type="InterPro" id="IPR005814">
    <property type="entry name" value="Aminotrans_3"/>
</dbReference>
<protein>
    <submittedName>
        <fullName evidence="6">Acetylornithine aminotransferase</fullName>
        <ecNumber evidence="6">2.6.1.11</ecNumber>
    </submittedName>
</protein>
<accession>A0A517M374</accession>
<keyword evidence="4 5" id="KW-0663">Pyridoxal phosphate</keyword>
<dbReference type="Gene3D" id="3.90.1150.10">
    <property type="entry name" value="Aspartate Aminotransferase, domain 1"/>
    <property type="match status" value="1"/>
</dbReference>
<dbReference type="GO" id="GO:0042802">
    <property type="term" value="F:identical protein binding"/>
    <property type="evidence" value="ECO:0007669"/>
    <property type="project" value="TreeGrafter"/>
</dbReference>
<evidence type="ECO:0000256" key="4">
    <source>
        <dbReference type="ARBA" id="ARBA00022898"/>
    </source>
</evidence>
<dbReference type="Gene3D" id="3.40.640.10">
    <property type="entry name" value="Type I PLP-dependent aspartate aminotransferase-like (Major domain)"/>
    <property type="match status" value="1"/>
</dbReference>
<dbReference type="EC" id="2.6.1.11" evidence="6"/>
<dbReference type="RefSeq" id="WP_145346973.1">
    <property type="nucleotide sequence ID" value="NZ_CP036261.1"/>
</dbReference>
<dbReference type="AlphaFoldDB" id="A0A517M374"/>
<dbReference type="GO" id="GO:0030170">
    <property type="term" value="F:pyridoxal phosphate binding"/>
    <property type="evidence" value="ECO:0007669"/>
    <property type="project" value="InterPro"/>
</dbReference>
<comment type="cofactor">
    <cofactor evidence="1">
        <name>pyridoxal 5'-phosphate</name>
        <dbReference type="ChEBI" id="CHEBI:597326"/>
    </cofactor>
</comment>
<dbReference type="InterPro" id="IPR050103">
    <property type="entry name" value="Class-III_PLP-dep_AT"/>
</dbReference>
<gene>
    <name evidence="6" type="primary">argD_2</name>
    <name evidence="6" type="ORF">EC9_35210</name>
</gene>
<dbReference type="EMBL" id="CP036261">
    <property type="protein sequence ID" value="QDS89322.1"/>
    <property type="molecule type" value="Genomic_DNA"/>
</dbReference>
<dbReference type="InterPro" id="IPR015424">
    <property type="entry name" value="PyrdxlP-dep_Trfase"/>
</dbReference>